<comment type="caution">
    <text evidence="8">The sequence shown here is derived from an EMBL/GenBank/DDBJ whole genome shotgun (WGS) entry which is preliminary data.</text>
</comment>
<evidence type="ECO:0000256" key="5">
    <source>
        <dbReference type="ARBA" id="ARBA00022840"/>
    </source>
</evidence>
<dbReference type="PROSITE" id="PS00211">
    <property type="entry name" value="ABC_TRANSPORTER_1"/>
    <property type="match status" value="1"/>
</dbReference>
<organism evidence="8 9">
    <name type="scientific">Caldicellulosiruptor bescii</name>
    <name type="common">Anaerocellum thermophilum</name>
    <dbReference type="NCBI Taxonomy" id="31899"/>
    <lineage>
        <taxon>Bacteria</taxon>
        <taxon>Bacillati</taxon>
        <taxon>Bacillota</taxon>
        <taxon>Bacillota incertae sedis</taxon>
        <taxon>Caldicellulosiruptorales</taxon>
        <taxon>Caldicellulosiruptoraceae</taxon>
        <taxon>Caldicellulosiruptor</taxon>
    </lineage>
</organism>
<dbReference type="RefSeq" id="WP_015908317.1">
    <property type="nucleotide sequence ID" value="NZ_FUZJ01000001.1"/>
</dbReference>
<evidence type="ECO:0000256" key="2">
    <source>
        <dbReference type="ARBA" id="ARBA00022448"/>
    </source>
</evidence>
<dbReference type="PIRSF" id="PIRSF039085">
    <property type="entry name" value="ABC_ATPase_HisP"/>
    <property type="match status" value="1"/>
</dbReference>
<dbReference type="GO" id="GO:0005524">
    <property type="term" value="F:ATP binding"/>
    <property type="evidence" value="ECO:0007669"/>
    <property type="project" value="UniProtKB-KW"/>
</dbReference>
<feature type="domain" description="ABC transporter" evidence="7">
    <location>
        <begin position="15"/>
        <end position="259"/>
    </location>
</feature>
<keyword evidence="2" id="KW-0813">Transport</keyword>
<dbReference type="InterPro" id="IPR003593">
    <property type="entry name" value="AAA+_ATPase"/>
</dbReference>
<name>A0ABY1S7Z0_CALBS</name>
<dbReference type="PROSITE" id="PS50893">
    <property type="entry name" value="ABC_TRANSPORTER_2"/>
    <property type="match status" value="1"/>
</dbReference>
<protein>
    <submittedName>
        <fullName evidence="8">Amino acid ABC transporter ATP-binding protein, PAAT family</fullName>
    </submittedName>
</protein>
<evidence type="ECO:0000313" key="8">
    <source>
        <dbReference type="EMBL" id="SMR92645.1"/>
    </source>
</evidence>
<evidence type="ECO:0000256" key="1">
    <source>
        <dbReference type="ARBA" id="ARBA00004202"/>
    </source>
</evidence>
<proteinExistence type="predicted"/>
<dbReference type="InterPro" id="IPR050086">
    <property type="entry name" value="MetN_ABC_transporter-like"/>
</dbReference>
<dbReference type="Pfam" id="PF00005">
    <property type="entry name" value="ABC_tran"/>
    <property type="match status" value="1"/>
</dbReference>
<accession>A0ABY1S7Z0</accession>
<dbReference type="CDD" id="cd03262">
    <property type="entry name" value="ABC_HisP_GlnQ"/>
    <property type="match status" value="1"/>
</dbReference>
<dbReference type="SUPFAM" id="SSF52540">
    <property type="entry name" value="P-loop containing nucleoside triphosphate hydrolases"/>
    <property type="match status" value="1"/>
</dbReference>
<keyword evidence="9" id="KW-1185">Reference proteome</keyword>
<keyword evidence="3" id="KW-1003">Cell membrane</keyword>
<sequence length="263" mass="29440">MNNGNAVNNNSKKIIIAKEIVKYFGHNLVLDKVSLEVNRGEVVVIIGPSGSGKSTFLRCLNHLERINSGYIEIDGFVIEDKGLHEKHKKHSSKEIARFCSQIGMVFQRFNLFPHMTALENVIVGPVVVNKMKKEEAVELGLELLEKVGLKDKANSYPSQLSGGQQQRVAIARALAMKPKVMLFDEPTSALDPELVGEVLNVMKELAREGMTMLVVTHEMGFAREVADRVVFMDKGKIVEEGLPEEIFTNPKQERTKQFLQKIL</sequence>
<evidence type="ECO:0000256" key="4">
    <source>
        <dbReference type="ARBA" id="ARBA00022741"/>
    </source>
</evidence>
<dbReference type="PANTHER" id="PTHR43166">
    <property type="entry name" value="AMINO ACID IMPORT ATP-BINDING PROTEIN"/>
    <property type="match status" value="1"/>
</dbReference>
<dbReference type="InterPro" id="IPR003439">
    <property type="entry name" value="ABC_transporter-like_ATP-bd"/>
</dbReference>
<gene>
    <name evidence="8" type="ORF">SAMN05216240_1127</name>
</gene>
<keyword evidence="5 8" id="KW-0067">ATP-binding</keyword>
<dbReference type="Gene3D" id="3.40.50.300">
    <property type="entry name" value="P-loop containing nucleotide triphosphate hydrolases"/>
    <property type="match status" value="1"/>
</dbReference>
<dbReference type="Proteomes" id="UP000196803">
    <property type="component" value="Unassembled WGS sequence"/>
</dbReference>
<reference evidence="8 9" key="1">
    <citation type="submission" date="2017-05" db="EMBL/GenBank/DDBJ databases">
        <authorList>
            <person name="Varghese N."/>
            <person name="Submissions S."/>
        </authorList>
    </citation>
    <scope>NUCLEOTIDE SEQUENCE [LARGE SCALE GENOMIC DNA]</scope>
    <source>
        <strain evidence="8 9">MACB1020</strain>
    </source>
</reference>
<dbReference type="EMBL" id="FXXC01000001">
    <property type="protein sequence ID" value="SMR92645.1"/>
    <property type="molecule type" value="Genomic_DNA"/>
</dbReference>
<keyword evidence="4" id="KW-0547">Nucleotide-binding</keyword>
<dbReference type="SMART" id="SM00382">
    <property type="entry name" value="AAA"/>
    <property type="match status" value="1"/>
</dbReference>
<evidence type="ECO:0000256" key="3">
    <source>
        <dbReference type="ARBA" id="ARBA00022475"/>
    </source>
</evidence>
<comment type="subcellular location">
    <subcellularLocation>
        <location evidence="1">Cell membrane</location>
        <topology evidence="1">Peripheral membrane protein</topology>
    </subcellularLocation>
</comment>
<dbReference type="InterPro" id="IPR017871">
    <property type="entry name" value="ABC_transporter-like_CS"/>
</dbReference>
<dbReference type="InterPro" id="IPR030679">
    <property type="entry name" value="ABC_ATPase_HisP-typ"/>
</dbReference>
<dbReference type="PANTHER" id="PTHR43166:SF35">
    <property type="entry name" value="L-CYSTINE IMPORT ATP-BINDING PROTEIN TCYN"/>
    <property type="match status" value="1"/>
</dbReference>
<keyword evidence="6" id="KW-0472">Membrane</keyword>
<evidence type="ECO:0000259" key="7">
    <source>
        <dbReference type="PROSITE" id="PS50893"/>
    </source>
</evidence>
<dbReference type="GeneID" id="31773290"/>
<evidence type="ECO:0000313" key="9">
    <source>
        <dbReference type="Proteomes" id="UP000196803"/>
    </source>
</evidence>
<evidence type="ECO:0000256" key="6">
    <source>
        <dbReference type="ARBA" id="ARBA00023136"/>
    </source>
</evidence>
<dbReference type="InterPro" id="IPR027417">
    <property type="entry name" value="P-loop_NTPase"/>
</dbReference>